<accession>A0A1G9SH08</accession>
<dbReference type="PANTHER" id="PTHR37315">
    <property type="entry name" value="UPF0311 PROTEIN BLR7842"/>
    <property type="match status" value="1"/>
</dbReference>
<dbReference type="AlphaFoldDB" id="A0A1G9SH08"/>
<dbReference type="Pfam" id="PF11578">
    <property type="entry name" value="DUF3237"/>
    <property type="match status" value="1"/>
</dbReference>
<comment type="similarity">
    <text evidence="1">Belongs to the UPF0311 family.</text>
</comment>
<organism evidence="2 3">
    <name type="scientific">Franzmannia pantelleriensis</name>
    <dbReference type="NCBI Taxonomy" id="48727"/>
    <lineage>
        <taxon>Bacteria</taxon>
        <taxon>Pseudomonadati</taxon>
        <taxon>Pseudomonadota</taxon>
        <taxon>Gammaproteobacteria</taxon>
        <taxon>Oceanospirillales</taxon>
        <taxon>Halomonadaceae</taxon>
        <taxon>Franzmannia</taxon>
    </lineage>
</organism>
<dbReference type="PANTHER" id="PTHR37315:SF1">
    <property type="entry name" value="UPF0311 PROTEIN BLR7842"/>
    <property type="match status" value="1"/>
</dbReference>
<keyword evidence="3" id="KW-1185">Reference proteome</keyword>
<dbReference type="OrthoDB" id="5294829at2"/>
<reference evidence="3" key="1">
    <citation type="submission" date="2016-10" db="EMBL/GenBank/DDBJ databases">
        <authorList>
            <person name="Varghese N."/>
            <person name="Submissions S."/>
        </authorList>
    </citation>
    <scope>NUCLEOTIDE SEQUENCE [LARGE SCALE GENOMIC DNA]</scope>
    <source>
        <strain evidence="3">AAP</strain>
    </source>
</reference>
<dbReference type="Proteomes" id="UP000199107">
    <property type="component" value="Unassembled WGS sequence"/>
</dbReference>
<dbReference type="HAMAP" id="MF_00775">
    <property type="entry name" value="UPF0311"/>
    <property type="match status" value="1"/>
</dbReference>
<name>A0A1G9SH08_9GAMM</name>
<gene>
    <name evidence="2" type="ORF">SAMN05192555_11231</name>
</gene>
<evidence type="ECO:0000256" key="1">
    <source>
        <dbReference type="HAMAP-Rule" id="MF_00775"/>
    </source>
</evidence>
<proteinExistence type="inferred from homology"/>
<protein>
    <recommendedName>
        <fullName evidence="1">UPF0311 protein SAMN05192555_11231</fullName>
    </recommendedName>
</protein>
<sequence length="161" mass="17767">MATDSSLHLDAPPRLEPVTTLAVHVDTPLEIGELVNGRRRIIPILGGSFDGPRLAGEVLPGGADWQSIRADGCAEVLARYTLRTAQGSLIEVENRGVRHAPEPIMQQLIKGEHVPPDQYYFRTVPTFQTADPALAWLTRDLFVARGVREPERVLIQVFRVG</sequence>
<dbReference type="RefSeq" id="WP_089659354.1">
    <property type="nucleotide sequence ID" value="NZ_FNGH01000012.1"/>
</dbReference>
<dbReference type="Gene3D" id="2.40.160.20">
    <property type="match status" value="1"/>
</dbReference>
<dbReference type="InterPro" id="IPR020915">
    <property type="entry name" value="UPF0311"/>
</dbReference>
<dbReference type="STRING" id="48727.SAMN05192555_11231"/>
<dbReference type="EMBL" id="FNGH01000012">
    <property type="protein sequence ID" value="SDM34719.1"/>
    <property type="molecule type" value="Genomic_DNA"/>
</dbReference>
<evidence type="ECO:0000313" key="2">
    <source>
        <dbReference type="EMBL" id="SDM34719.1"/>
    </source>
</evidence>
<evidence type="ECO:0000313" key="3">
    <source>
        <dbReference type="Proteomes" id="UP000199107"/>
    </source>
</evidence>